<evidence type="ECO:0000256" key="1">
    <source>
        <dbReference type="SAM" id="MobiDB-lite"/>
    </source>
</evidence>
<feature type="compositionally biased region" description="Basic and acidic residues" evidence="1">
    <location>
        <begin position="75"/>
        <end position="87"/>
    </location>
</feature>
<feature type="region of interest" description="Disordered" evidence="1">
    <location>
        <begin position="1"/>
        <end position="101"/>
    </location>
</feature>
<dbReference type="EMBL" id="JARKIE010000127">
    <property type="protein sequence ID" value="KAJ7679809.1"/>
    <property type="molecule type" value="Genomic_DNA"/>
</dbReference>
<dbReference type="Proteomes" id="UP001221757">
    <property type="component" value="Unassembled WGS sequence"/>
</dbReference>
<sequence length="206" mass="22801">MPTQEAGRQCLAENRRHSPPARPKHGPITHRIPLLPKAQQRPLLRDAPSPRKRRKRIDGEGEVRGGSGVRGQGRGVREKEEGEERVACRAQGSGKEREEELRGKGERVWARRAQRSRGTRPRAAARAAWVASATAARRGGEVAVNISIRKMGGLDAVLGLRACCGDHRWRRRRDGTSLDLSRWHQSQKGTRSGDCVGGLIAISIWP</sequence>
<feature type="compositionally biased region" description="Basic residues" evidence="1">
    <location>
        <begin position="17"/>
        <end position="28"/>
    </location>
</feature>
<evidence type="ECO:0000313" key="2">
    <source>
        <dbReference type="EMBL" id="KAJ7679809.1"/>
    </source>
</evidence>
<proteinExistence type="predicted"/>
<organism evidence="2 3">
    <name type="scientific">Mycena rosella</name>
    <name type="common">Pink bonnet</name>
    <name type="synonym">Agaricus rosellus</name>
    <dbReference type="NCBI Taxonomy" id="1033263"/>
    <lineage>
        <taxon>Eukaryota</taxon>
        <taxon>Fungi</taxon>
        <taxon>Dikarya</taxon>
        <taxon>Basidiomycota</taxon>
        <taxon>Agaricomycotina</taxon>
        <taxon>Agaricomycetes</taxon>
        <taxon>Agaricomycetidae</taxon>
        <taxon>Agaricales</taxon>
        <taxon>Marasmiineae</taxon>
        <taxon>Mycenaceae</taxon>
        <taxon>Mycena</taxon>
    </lineage>
</organism>
<gene>
    <name evidence="2" type="ORF">B0H17DRAFT_1182216</name>
</gene>
<protein>
    <submittedName>
        <fullName evidence="2">Uncharacterized protein</fullName>
    </submittedName>
</protein>
<comment type="caution">
    <text evidence="2">The sequence shown here is derived from an EMBL/GenBank/DDBJ whole genome shotgun (WGS) entry which is preliminary data.</text>
</comment>
<keyword evidence="3" id="KW-1185">Reference proteome</keyword>
<accession>A0AAD7G9D2</accession>
<reference evidence="2" key="1">
    <citation type="submission" date="2023-03" db="EMBL/GenBank/DDBJ databases">
        <title>Massive genome expansion in bonnet fungi (Mycena s.s.) driven by repeated elements and novel gene families across ecological guilds.</title>
        <authorList>
            <consortium name="Lawrence Berkeley National Laboratory"/>
            <person name="Harder C.B."/>
            <person name="Miyauchi S."/>
            <person name="Viragh M."/>
            <person name="Kuo A."/>
            <person name="Thoen E."/>
            <person name="Andreopoulos B."/>
            <person name="Lu D."/>
            <person name="Skrede I."/>
            <person name="Drula E."/>
            <person name="Henrissat B."/>
            <person name="Morin E."/>
            <person name="Kohler A."/>
            <person name="Barry K."/>
            <person name="LaButti K."/>
            <person name="Morin E."/>
            <person name="Salamov A."/>
            <person name="Lipzen A."/>
            <person name="Mereny Z."/>
            <person name="Hegedus B."/>
            <person name="Baldrian P."/>
            <person name="Stursova M."/>
            <person name="Weitz H."/>
            <person name="Taylor A."/>
            <person name="Grigoriev I.V."/>
            <person name="Nagy L.G."/>
            <person name="Martin F."/>
            <person name="Kauserud H."/>
        </authorList>
    </citation>
    <scope>NUCLEOTIDE SEQUENCE</scope>
    <source>
        <strain evidence="2">CBHHK067</strain>
    </source>
</reference>
<evidence type="ECO:0000313" key="3">
    <source>
        <dbReference type="Proteomes" id="UP001221757"/>
    </source>
</evidence>
<name>A0AAD7G9D2_MYCRO</name>
<feature type="compositionally biased region" description="Gly residues" evidence="1">
    <location>
        <begin position="64"/>
        <end position="74"/>
    </location>
</feature>
<dbReference type="AlphaFoldDB" id="A0AAD7G9D2"/>